<sequence length="147" mass="15410">MTEALEISPVGRAALYAREVPQGSAIDTMGIRPTWAADGTARAEMVVEDHHLNQVGVVQGGVYALLADAVAGWAAMSVLPEGKSFVTLDLRINLLRAIRSGSRLIAEALPVHSGSTTLVFEVRVHADSATAAKPAAFFVCTQLVVSG</sequence>
<comment type="similarity">
    <text evidence="1">Belongs to the thioesterase PaaI family.</text>
</comment>
<dbReference type="RefSeq" id="WP_324274936.1">
    <property type="nucleotide sequence ID" value="NZ_CP141261.1"/>
</dbReference>
<dbReference type="GO" id="GO:0016787">
    <property type="term" value="F:hydrolase activity"/>
    <property type="evidence" value="ECO:0007669"/>
    <property type="project" value="UniProtKB-KW"/>
</dbReference>
<evidence type="ECO:0000259" key="3">
    <source>
        <dbReference type="Pfam" id="PF03061"/>
    </source>
</evidence>
<dbReference type="InterPro" id="IPR003736">
    <property type="entry name" value="PAAI_dom"/>
</dbReference>
<dbReference type="EC" id="3.1.2.-" evidence="4"/>
<accession>A0ABZ1B1H7</accession>
<reference evidence="4 5" key="1">
    <citation type="submission" date="2023-12" db="EMBL/GenBank/DDBJ databases">
        <title>Blastococcus brunescens sp. nov., an actonobacterium isolated from sandstone collected in sahara desert.</title>
        <authorList>
            <person name="Gtari M."/>
            <person name="Ghodhbane F."/>
        </authorList>
    </citation>
    <scope>NUCLEOTIDE SEQUENCE [LARGE SCALE GENOMIC DNA]</scope>
    <source>
        <strain evidence="4 5">BMG 8361</strain>
    </source>
</reference>
<protein>
    <submittedName>
        <fullName evidence="4">PaaI family thioesterase</fullName>
        <ecNumber evidence="4">3.1.2.-</ecNumber>
    </submittedName>
</protein>
<name>A0ABZ1B1H7_9ACTN</name>
<evidence type="ECO:0000313" key="4">
    <source>
        <dbReference type="EMBL" id="WRL63601.1"/>
    </source>
</evidence>
<keyword evidence="5" id="KW-1185">Reference proteome</keyword>
<proteinExistence type="inferred from homology"/>
<dbReference type="SUPFAM" id="SSF54637">
    <property type="entry name" value="Thioesterase/thiol ester dehydrase-isomerase"/>
    <property type="match status" value="1"/>
</dbReference>
<organism evidence="4 5">
    <name type="scientific">Blastococcus brunescens</name>
    <dbReference type="NCBI Taxonomy" id="1564165"/>
    <lineage>
        <taxon>Bacteria</taxon>
        <taxon>Bacillati</taxon>
        <taxon>Actinomycetota</taxon>
        <taxon>Actinomycetes</taxon>
        <taxon>Geodermatophilales</taxon>
        <taxon>Geodermatophilaceae</taxon>
        <taxon>Blastococcus</taxon>
    </lineage>
</organism>
<dbReference type="PANTHER" id="PTHR43240:SF5">
    <property type="entry name" value="1,4-DIHYDROXY-2-NAPHTHOYL-COA THIOESTERASE 1"/>
    <property type="match status" value="1"/>
</dbReference>
<evidence type="ECO:0000256" key="2">
    <source>
        <dbReference type="ARBA" id="ARBA00022801"/>
    </source>
</evidence>
<dbReference type="PANTHER" id="PTHR43240">
    <property type="entry name" value="1,4-DIHYDROXY-2-NAPHTHOYL-COA THIOESTERASE 1"/>
    <property type="match status" value="1"/>
</dbReference>
<evidence type="ECO:0000256" key="1">
    <source>
        <dbReference type="ARBA" id="ARBA00008324"/>
    </source>
</evidence>
<dbReference type="InterPro" id="IPR006683">
    <property type="entry name" value="Thioestr_dom"/>
</dbReference>
<keyword evidence="2 4" id="KW-0378">Hydrolase</keyword>
<dbReference type="EMBL" id="CP141261">
    <property type="protein sequence ID" value="WRL63601.1"/>
    <property type="molecule type" value="Genomic_DNA"/>
</dbReference>
<evidence type="ECO:0000313" key="5">
    <source>
        <dbReference type="Proteomes" id="UP001324287"/>
    </source>
</evidence>
<dbReference type="Gene3D" id="3.10.129.10">
    <property type="entry name" value="Hotdog Thioesterase"/>
    <property type="match status" value="1"/>
</dbReference>
<dbReference type="Pfam" id="PF03061">
    <property type="entry name" value="4HBT"/>
    <property type="match status" value="1"/>
</dbReference>
<dbReference type="Proteomes" id="UP001324287">
    <property type="component" value="Chromosome"/>
</dbReference>
<dbReference type="NCBIfam" id="TIGR00369">
    <property type="entry name" value="unchar_dom_1"/>
    <property type="match status" value="1"/>
</dbReference>
<gene>
    <name evidence="4" type="ORF">U6N30_28640</name>
</gene>
<dbReference type="InterPro" id="IPR029069">
    <property type="entry name" value="HotDog_dom_sf"/>
</dbReference>
<feature type="domain" description="Thioesterase" evidence="3">
    <location>
        <begin position="56"/>
        <end position="128"/>
    </location>
</feature>
<dbReference type="CDD" id="cd03443">
    <property type="entry name" value="PaaI_thioesterase"/>
    <property type="match status" value="1"/>
</dbReference>